<organism evidence="2 3">
    <name type="scientific">Pseudogracilibacillus auburnensis</name>
    <dbReference type="NCBI Taxonomy" id="1494959"/>
    <lineage>
        <taxon>Bacteria</taxon>
        <taxon>Bacillati</taxon>
        <taxon>Bacillota</taxon>
        <taxon>Bacilli</taxon>
        <taxon>Bacillales</taxon>
        <taxon>Bacillaceae</taxon>
        <taxon>Pseudogracilibacillus</taxon>
    </lineage>
</organism>
<dbReference type="GO" id="GO:0016301">
    <property type="term" value="F:kinase activity"/>
    <property type="evidence" value="ECO:0007669"/>
    <property type="project" value="UniProtKB-KW"/>
</dbReference>
<dbReference type="InterPro" id="IPR000600">
    <property type="entry name" value="ROK"/>
</dbReference>
<name>A0A2V3WB57_9BACI</name>
<dbReference type="OrthoDB" id="9795247at2"/>
<dbReference type="CDD" id="cd24068">
    <property type="entry name" value="ASKHA_NBD_ROK_FnNanK-like"/>
    <property type="match status" value="1"/>
</dbReference>
<accession>A0A2V3WB57</accession>
<comment type="caution">
    <text evidence="2">The sequence shown here is derived from an EMBL/GenBank/DDBJ whole genome shotgun (WGS) entry which is preliminary data.</text>
</comment>
<evidence type="ECO:0000313" key="2">
    <source>
        <dbReference type="EMBL" id="PXW90384.1"/>
    </source>
</evidence>
<proteinExistence type="inferred from homology"/>
<keyword evidence="3" id="KW-1185">Reference proteome</keyword>
<dbReference type="Gene3D" id="3.30.420.40">
    <property type="match status" value="2"/>
</dbReference>
<evidence type="ECO:0000313" key="3">
    <source>
        <dbReference type="Proteomes" id="UP000247978"/>
    </source>
</evidence>
<sequence length="291" mass="31142">MRIAGVDIGGTSIKLGIFNQEGTTLEFIEYDTNSEQGGRSIIQHIIEKIEQFGAVDAIGVSTAGQVDNKRGIIVQGSANIPDTSGLQVKAMLEDHFTIPVAVENDVNAAALGENHFGVGKNLENFLFLTYGTGIGGAIVTDSEIFYGKSGFAGEFGHMITHGSGRQCGCGLLGCYETYASTTALVREAKKINPAYLNGKIIFEKYHDGDEEIKTVVHHWVDEIVIGLSSLIHIFNPPTIVIGGGIMEQEIIVQMISKQVKKNVLGSFSDVDIMKATLGNKAGMLGALSLHL</sequence>
<dbReference type="AlphaFoldDB" id="A0A2V3WB57"/>
<evidence type="ECO:0000256" key="1">
    <source>
        <dbReference type="ARBA" id="ARBA00006479"/>
    </source>
</evidence>
<comment type="similarity">
    <text evidence="1">Belongs to the ROK (NagC/XylR) family.</text>
</comment>
<protein>
    <submittedName>
        <fullName evidence="2">Glucokinase-like ROK family protein</fullName>
    </submittedName>
</protein>
<dbReference type="PANTHER" id="PTHR18964:SF165">
    <property type="entry name" value="BETA-GLUCOSIDE KINASE"/>
    <property type="match status" value="1"/>
</dbReference>
<dbReference type="EMBL" id="QJJQ01000001">
    <property type="protein sequence ID" value="PXW90384.1"/>
    <property type="molecule type" value="Genomic_DNA"/>
</dbReference>
<dbReference type="RefSeq" id="WP_110393650.1">
    <property type="nucleotide sequence ID" value="NZ_JADIJL010000043.1"/>
</dbReference>
<keyword evidence="2" id="KW-0418">Kinase</keyword>
<dbReference type="Pfam" id="PF00480">
    <property type="entry name" value="ROK"/>
    <property type="match status" value="1"/>
</dbReference>
<keyword evidence="2" id="KW-0808">Transferase</keyword>
<dbReference type="InterPro" id="IPR043129">
    <property type="entry name" value="ATPase_NBD"/>
</dbReference>
<gene>
    <name evidence="2" type="ORF">DFR56_101296</name>
</gene>
<dbReference type="Proteomes" id="UP000247978">
    <property type="component" value="Unassembled WGS sequence"/>
</dbReference>
<dbReference type="SUPFAM" id="SSF53067">
    <property type="entry name" value="Actin-like ATPase domain"/>
    <property type="match status" value="1"/>
</dbReference>
<dbReference type="PANTHER" id="PTHR18964">
    <property type="entry name" value="ROK (REPRESSOR, ORF, KINASE) FAMILY"/>
    <property type="match status" value="1"/>
</dbReference>
<reference evidence="2 3" key="1">
    <citation type="submission" date="2018-05" db="EMBL/GenBank/DDBJ databases">
        <title>Genomic Encyclopedia of Type Strains, Phase IV (KMG-IV): sequencing the most valuable type-strain genomes for metagenomic binning, comparative biology and taxonomic classification.</title>
        <authorList>
            <person name="Goeker M."/>
        </authorList>
    </citation>
    <scope>NUCLEOTIDE SEQUENCE [LARGE SCALE GENOMIC DNA]</scope>
    <source>
        <strain evidence="2 3">DSM 28556</strain>
    </source>
</reference>